<evidence type="ECO:0000256" key="4">
    <source>
        <dbReference type="SAM" id="SignalP"/>
    </source>
</evidence>
<keyword evidence="7" id="KW-1185">Reference proteome</keyword>
<dbReference type="GO" id="GO:0004190">
    <property type="term" value="F:aspartic-type endopeptidase activity"/>
    <property type="evidence" value="ECO:0007669"/>
    <property type="project" value="UniProtKB-KW"/>
</dbReference>
<dbReference type="PANTHER" id="PTHR47966">
    <property type="entry name" value="BETA-SITE APP-CLEAVING ENZYME, ISOFORM A-RELATED"/>
    <property type="match status" value="1"/>
</dbReference>
<gene>
    <name evidence="6" type="ORF">BXYJ_LOCUS13737</name>
</gene>
<organism evidence="6 7">
    <name type="scientific">Bursaphelenchus xylophilus</name>
    <name type="common">Pinewood nematode worm</name>
    <name type="synonym">Aphelenchoides xylophilus</name>
    <dbReference type="NCBI Taxonomy" id="6326"/>
    <lineage>
        <taxon>Eukaryota</taxon>
        <taxon>Metazoa</taxon>
        <taxon>Ecdysozoa</taxon>
        <taxon>Nematoda</taxon>
        <taxon>Chromadorea</taxon>
        <taxon>Rhabditida</taxon>
        <taxon>Tylenchina</taxon>
        <taxon>Tylenchomorpha</taxon>
        <taxon>Aphelenchoidea</taxon>
        <taxon>Aphelenchoididae</taxon>
        <taxon>Bursaphelenchus</taxon>
    </lineage>
</organism>
<dbReference type="Gene3D" id="2.40.70.10">
    <property type="entry name" value="Acid Proteases"/>
    <property type="match status" value="1"/>
</dbReference>
<dbReference type="InterPro" id="IPR034164">
    <property type="entry name" value="Pepsin-like_dom"/>
</dbReference>
<dbReference type="InterPro" id="IPR033121">
    <property type="entry name" value="PEPTIDASE_A1"/>
</dbReference>
<comment type="caution">
    <text evidence="6">The sequence shown here is derived from an EMBL/GenBank/DDBJ whole genome shotgun (WGS) entry which is preliminary data.</text>
</comment>
<evidence type="ECO:0000256" key="1">
    <source>
        <dbReference type="ARBA" id="ARBA00007447"/>
    </source>
</evidence>
<proteinExistence type="inferred from homology"/>
<dbReference type="Proteomes" id="UP000659654">
    <property type="component" value="Unassembled WGS sequence"/>
</dbReference>
<evidence type="ECO:0000259" key="5">
    <source>
        <dbReference type="PROSITE" id="PS51767"/>
    </source>
</evidence>
<reference evidence="6" key="1">
    <citation type="submission" date="2020-09" db="EMBL/GenBank/DDBJ databases">
        <authorList>
            <person name="Kikuchi T."/>
        </authorList>
    </citation>
    <scope>NUCLEOTIDE SEQUENCE</scope>
    <source>
        <strain evidence="6">Ka4C1</strain>
    </source>
</reference>
<dbReference type="PRINTS" id="PR00792">
    <property type="entry name" value="PEPSIN"/>
</dbReference>
<dbReference type="Pfam" id="PF00026">
    <property type="entry name" value="Asp"/>
    <property type="match status" value="1"/>
</dbReference>
<dbReference type="InterPro" id="IPR021109">
    <property type="entry name" value="Peptidase_aspartic_dom_sf"/>
</dbReference>
<dbReference type="Proteomes" id="UP000582659">
    <property type="component" value="Unassembled WGS sequence"/>
</dbReference>
<dbReference type="InterPro" id="IPR001969">
    <property type="entry name" value="Aspartic_peptidase_AS"/>
</dbReference>
<keyword evidence="2" id="KW-1015">Disulfide bond</keyword>
<dbReference type="PANTHER" id="PTHR47966:SF45">
    <property type="entry name" value="PEPTIDASE A1 DOMAIN-CONTAINING PROTEIN"/>
    <property type="match status" value="1"/>
</dbReference>
<protein>
    <submittedName>
        <fullName evidence="6">(pine wood nematode) hypothetical protein</fullName>
    </submittedName>
</protein>
<dbReference type="GO" id="GO:0005764">
    <property type="term" value="C:lysosome"/>
    <property type="evidence" value="ECO:0007669"/>
    <property type="project" value="TreeGrafter"/>
</dbReference>
<evidence type="ECO:0000313" key="6">
    <source>
        <dbReference type="EMBL" id="CAD5233646.1"/>
    </source>
</evidence>
<dbReference type="SUPFAM" id="SSF50630">
    <property type="entry name" value="Acid proteases"/>
    <property type="match status" value="1"/>
</dbReference>
<keyword evidence="3" id="KW-0378">Hydrolase</keyword>
<accession>A0A811LZ00</accession>
<evidence type="ECO:0000256" key="2">
    <source>
        <dbReference type="PIRSR" id="PIRSR601461-2"/>
    </source>
</evidence>
<dbReference type="InterPro" id="IPR001461">
    <property type="entry name" value="Aspartic_peptidase_A1"/>
</dbReference>
<feature type="domain" description="Peptidase A1" evidence="5">
    <location>
        <begin position="53"/>
        <end position="265"/>
    </location>
</feature>
<evidence type="ECO:0000256" key="3">
    <source>
        <dbReference type="RuleBase" id="RU000454"/>
    </source>
</evidence>
<dbReference type="EMBL" id="CAJFDI010000006">
    <property type="protein sequence ID" value="CAD5233646.1"/>
    <property type="molecule type" value="Genomic_DNA"/>
</dbReference>
<dbReference type="AlphaFoldDB" id="A0A811LZ00"/>
<dbReference type="PROSITE" id="PS51767">
    <property type="entry name" value="PEPTIDASE_A1"/>
    <property type="match status" value="1"/>
</dbReference>
<dbReference type="CDD" id="cd05471">
    <property type="entry name" value="pepsin_like"/>
    <property type="match status" value="1"/>
</dbReference>
<dbReference type="EMBL" id="CAJFCV020000006">
    <property type="protein sequence ID" value="CAG9128954.1"/>
    <property type="molecule type" value="Genomic_DNA"/>
</dbReference>
<comment type="similarity">
    <text evidence="1 3">Belongs to the peptidase A1 family.</text>
</comment>
<dbReference type="PROSITE" id="PS00141">
    <property type="entry name" value="ASP_PROTEASE"/>
    <property type="match status" value="1"/>
</dbReference>
<keyword evidence="3" id="KW-0064">Aspartyl protease</keyword>
<feature type="disulfide bond" evidence="2">
    <location>
        <begin position="84"/>
        <end position="94"/>
    </location>
</feature>
<feature type="signal peptide" evidence="4">
    <location>
        <begin position="1"/>
        <end position="19"/>
    </location>
</feature>
<dbReference type="GO" id="GO:0006508">
    <property type="term" value="P:proteolysis"/>
    <property type="evidence" value="ECO:0007669"/>
    <property type="project" value="UniProtKB-KW"/>
</dbReference>
<sequence>MISRPTGWRLLFLVCGVYSASFKVEVQRVLKNTSSVIYDVYGQRLDSLDDMDYRGLVTLGDPPQEFNVVFDTGSDIFWVPERGCKSSGPLAMYCPDTDVYTAGVTAENTGYPFEIRYGTGSAIGTYYKDVFAFGGKDGKQLKFKNKVTFGAGKQMTFGDEGILGLSFPDPGEKGTNIFDEAVKEGLMDKPIFTVYLKKCGGICEDGGVITFGDYDKEHCCNVKGYVDIIPNEVHWKFKLDGARSKWIFGVKEVIRKLLKLPIIFW</sequence>
<feature type="chain" id="PRO_5032871334" evidence="4">
    <location>
        <begin position="20"/>
        <end position="265"/>
    </location>
</feature>
<dbReference type="OrthoDB" id="1026926at2759"/>
<evidence type="ECO:0000313" key="7">
    <source>
        <dbReference type="Proteomes" id="UP000659654"/>
    </source>
</evidence>
<dbReference type="SMR" id="A0A811LZ00"/>
<keyword evidence="3" id="KW-0645">Protease</keyword>
<keyword evidence="4" id="KW-0732">Signal</keyword>
<name>A0A811LZ00_BURXY</name>